<comment type="similarity">
    <text evidence="1">Belongs to the protein kinase superfamily. STE Ser/Thr protein kinase family. MAP kinase kinase kinase subfamily.</text>
</comment>
<evidence type="ECO:0000256" key="4">
    <source>
        <dbReference type="ARBA" id="ARBA00022741"/>
    </source>
</evidence>
<dbReference type="GO" id="GO:0004674">
    <property type="term" value="F:protein serine/threonine kinase activity"/>
    <property type="evidence" value="ECO:0007669"/>
    <property type="project" value="UniProtKB-KW"/>
</dbReference>
<evidence type="ECO:0000313" key="8">
    <source>
        <dbReference type="EMBL" id="KZV99874.1"/>
    </source>
</evidence>
<dbReference type="Proteomes" id="UP000077266">
    <property type="component" value="Unassembled WGS sequence"/>
</dbReference>
<accession>A0A165MWT0</accession>
<keyword evidence="9" id="KW-1185">Reference proteome</keyword>
<dbReference type="OrthoDB" id="346907at2759"/>
<dbReference type="InParanoid" id="A0A165MWT0"/>
<feature type="domain" description="Protein kinase" evidence="7">
    <location>
        <begin position="1"/>
        <end position="176"/>
    </location>
</feature>
<evidence type="ECO:0000313" key="9">
    <source>
        <dbReference type="Proteomes" id="UP000077266"/>
    </source>
</evidence>
<organism evidence="8 9">
    <name type="scientific">Exidia glandulosa HHB12029</name>
    <dbReference type="NCBI Taxonomy" id="1314781"/>
    <lineage>
        <taxon>Eukaryota</taxon>
        <taxon>Fungi</taxon>
        <taxon>Dikarya</taxon>
        <taxon>Basidiomycota</taxon>
        <taxon>Agaricomycotina</taxon>
        <taxon>Agaricomycetes</taxon>
        <taxon>Auriculariales</taxon>
        <taxon>Exidiaceae</taxon>
        <taxon>Exidia</taxon>
    </lineage>
</organism>
<reference evidence="8 9" key="1">
    <citation type="journal article" date="2016" name="Mol. Biol. Evol.">
        <title>Comparative Genomics of Early-Diverging Mushroom-Forming Fungi Provides Insights into the Origins of Lignocellulose Decay Capabilities.</title>
        <authorList>
            <person name="Nagy L.G."/>
            <person name="Riley R."/>
            <person name="Tritt A."/>
            <person name="Adam C."/>
            <person name="Daum C."/>
            <person name="Floudas D."/>
            <person name="Sun H."/>
            <person name="Yadav J.S."/>
            <person name="Pangilinan J."/>
            <person name="Larsson K.H."/>
            <person name="Matsuura K."/>
            <person name="Barry K."/>
            <person name="Labutti K."/>
            <person name="Kuo R."/>
            <person name="Ohm R.A."/>
            <person name="Bhattacharya S.S."/>
            <person name="Shirouzu T."/>
            <person name="Yoshinaga Y."/>
            <person name="Martin F.M."/>
            <person name="Grigoriev I.V."/>
            <person name="Hibbett D.S."/>
        </authorList>
    </citation>
    <scope>NUCLEOTIDE SEQUENCE [LARGE SCALE GENOMIC DNA]</scope>
    <source>
        <strain evidence="8 9">HHB12029</strain>
    </source>
</reference>
<dbReference type="PANTHER" id="PTHR11584:SF369">
    <property type="entry name" value="MITOGEN-ACTIVATED PROTEIN KINASE KINASE KINASE 19-RELATED"/>
    <property type="match status" value="1"/>
</dbReference>
<keyword evidence="5 8" id="KW-0418">Kinase</keyword>
<dbReference type="Gene3D" id="1.10.510.10">
    <property type="entry name" value="Transferase(Phosphotransferase) domain 1"/>
    <property type="match status" value="1"/>
</dbReference>
<dbReference type="InterPro" id="IPR008271">
    <property type="entry name" value="Ser/Thr_kinase_AS"/>
</dbReference>
<dbReference type="PANTHER" id="PTHR11584">
    <property type="entry name" value="SERINE/THREONINE PROTEIN KINASE"/>
    <property type="match status" value="1"/>
</dbReference>
<evidence type="ECO:0000256" key="3">
    <source>
        <dbReference type="ARBA" id="ARBA00022679"/>
    </source>
</evidence>
<dbReference type="SUPFAM" id="SSF56112">
    <property type="entry name" value="Protein kinase-like (PK-like)"/>
    <property type="match status" value="1"/>
</dbReference>
<dbReference type="GO" id="GO:0005524">
    <property type="term" value="F:ATP binding"/>
    <property type="evidence" value="ECO:0007669"/>
    <property type="project" value="UniProtKB-KW"/>
</dbReference>
<dbReference type="EMBL" id="KV425905">
    <property type="protein sequence ID" value="KZV99874.1"/>
    <property type="molecule type" value="Genomic_DNA"/>
</dbReference>
<evidence type="ECO:0000256" key="6">
    <source>
        <dbReference type="ARBA" id="ARBA00022840"/>
    </source>
</evidence>
<evidence type="ECO:0000256" key="5">
    <source>
        <dbReference type="ARBA" id="ARBA00022777"/>
    </source>
</evidence>
<dbReference type="Pfam" id="PF00069">
    <property type="entry name" value="Pkinase"/>
    <property type="match status" value="1"/>
</dbReference>
<proteinExistence type="inferred from homology"/>
<gene>
    <name evidence="8" type="ORF">EXIGLDRAFT_762176</name>
</gene>
<name>A0A165MWT0_EXIGL</name>
<keyword evidence="2" id="KW-0723">Serine/threonine-protein kinase</keyword>
<dbReference type="PROSITE" id="PS00108">
    <property type="entry name" value="PROTEIN_KINASE_ST"/>
    <property type="match status" value="1"/>
</dbReference>
<dbReference type="InterPro" id="IPR011009">
    <property type="entry name" value="Kinase-like_dom_sf"/>
</dbReference>
<sequence>MPSDAEMPRALKREIRVWKRLLHRNIHVMCGYYEGYGSAPALVSPWYENGDINRYIRGQAANPNIDMLKFTLLTDVMSGLRFLHDHHIIHGDIKGGNVLVSDDGVARLCDFGLSRLLLEHSPSITHTKVRGTSRWMAPELLLVDGERHSYESDIWACGCLFIEWNPYSYPRMIYPL</sequence>
<dbReference type="PROSITE" id="PS50011">
    <property type="entry name" value="PROTEIN_KINASE_DOM"/>
    <property type="match status" value="1"/>
</dbReference>
<evidence type="ECO:0000256" key="2">
    <source>
        <dbReference type="ARBA" id="ARBA00022527"/>
    </source>
</evidence>
<keyword evidence="4" id="KW-0547">Nucleotide-binding</keyword>
<dbReference type="SMART" id="SM00220">
    <property type="entry name" value="S_TKc"/>
    <property type="match status" value="1"/>
</dbReference>
<evidence type="ECO:0000256" key="1">
    <source>
        <dbReference type="ARBA" id="ARBA00006529"/>
    </source>
</evidence>
<dbReference type="AlphaFoldDB" id="A0A165MWT0"/>
<keyword evidence="6" id="KW-0067">ATP-binding</keyword>
<keyword evidence="3" id="KW-0808">Transferase</keyword>
<protein>
    <submittedName>
        <fullName evidence="8">Kinase-like protein</fullName>
    </submittedName>
</protein>
<dbReference type="InterPro" id="IPR000719">
    <property type="entry name" value="Prot_kinase_dom"/>
</dbReference>
<dbReference type="STRING" id="1314781.A0A165MWT0"/>
<evidence type="ECO:0000259" key="7">
    <source>
        <dbReference type="PROSITE" id="PS50011"/>
    </source>
</evidence>